<comment type="caution">
    <text evidence="4">The sequence shown here is derived from an EMBL/GenBank/DDBJ whole genome shotgun (WGS) entry which is preliminary data.</text>
</comment>
<feature type="domain" description="SCP2" evidence="3">
    <location>
        <begin position="8"/>
        <end position="96"/>
    </location>
</feature>
<keyword evidence="2" id="KW-0175">Coiled coil</keyword>
<feature type="coiled-coil region" evidence="2">
    <location>
        <begin position="152"/>
        <end position="179"/>
    </location>
</feature>
<name>A0P5Y0_9PROT</name>
<evidence type="ECO:0000313" key="4">
    <source>
        <dbReference type="EMBL" id="EAV46940.1"/>
    </source>
</evidence>
<sequence length="189" mass="21635">MNLKNQIINHILIQNDWMKNDLIKYKGKVIRLSIEPFILEFIVNDDGQLSCSEIQSKADTTIKMSAQAFINMVMSKQKKGIDISGDVDFANTFSQVILKARWDIEEDLSRVVGDIAAVEITNAGKAMLISSRKGLQNFGEAIIEYWQEEKKILTIKEEVERFNSEVDLLKEKFSQLEARTNKIFDTNTI</sequence>
<evidence type="ECO:0000256" key="2">
    <source>
        <dbReference type="SAM" id="Coils"/>
    </source>
</evidence>
<keyword evidence="5" id="KW-1185">Reference proteome</keyword>
<evidence type="ECO:0000256" key="1">
    <source>
        <dbReference type="HAMAP-Rule" id="MF_02215"/>
    </source>
</evidence>
<organism evidence="4 5">
    <name type="scientific">Methylophilales bacterium HTCC2181</name>
    <dbReference type="NCBI Taxonomy" id="383631"/>
    <lineage>
        <taxon>Bacteria</taxon>
        <taxon>Pseudomonadati</taxon>
        <taxon>Pseudomonadota</taxon>
        <taxon>Betaproteobacteria</taxon>
        <taxon>Nitrosomonadales</taxon>
        <taxon>OM43 clade</taxon>
    </lineage>
</organism>
<dbReference type="UniPathway" id="UPA00232"/>
<dbReference type="Proteomes" id="UP000054262">
    <property type="component" value="Unassembled WGS sequence"/>
</dbReference>
<proteinExistence type="inferred from homology"/>
<evidence type="ECO:0000259" key="3">
    <source>
        <dbReference type="Pfam" id="PF02036"/>
    </source>
</evidence>
<keyword evidence="1" id="KW-0831">Ubiquinone biosynthesis</keyword>
<dbReference type="GO" id="GO:0006744">
    <property type="term" value="P:ubiquinone biosynthetic process"/>
    <property type="evidence" value="ECO:0007669"/>
    <property type="project" value="UniProtKB-UniRule"/>
</dbReference>
<dbReference type="InterPro" id="IPR003033">
    <property type="entry name" value="SCP2_sterol-bd_dom"/>
</dbReference>
<comment type="similarity">
    <text evidence="1">Belongs to the UbiJ family.</text>
</comment>
<dbReference type="InterPro" id="IPR038989">
    <property type="entry name" value="UbiJ"/>
</dbReference>
<gene>
    <name evidence="1" type="primary">ubiJ</name>
    <name evidence="4" type="ORF">MB2181_02665</name>
</gene>
<dbReference type="GO" id="GO:0005737">
    <property type="term" value="C:cytoplasm"/>
    <property type="evidence" value="ECO:0007669"/>
    <property type="project" value="UniProtKB-SubCell"/>
</dbReference>
<dbReference type="HAMAP" id="MF_02215">
    <property type="entry name" value="UbiJ"/>
    <property type="match status" value="1"/>
</dbReference>
<accession>A0P5Y0</accession>
<dbReference type="Pfam" id="PF02036">
    <property type="entry name" value="SCP2"/>
    <property type="match status" value="1"/>
</dbReference>
<dbReference type="EMBL" id="AAUX01000001">
    <property type="protein sequence ID" value="EAV46940.1"/>
    <property type="molecule type" value="Genomic_DNA"/>
</dbReference>
<comment type="function">
    <text evidence="1">Required for ubiquinone (coenzyme Q) biosynthesis. Binds hydrophobic ubiquinone biosynthetic intermediates via its SCP2 domain and is essential for the stability of the Ubi complex. May constitute a docking platform where Ubi enzymes assemble and access their SCP2-bound polyprenyl substrates.</text>
</comment>
<dbReference type="OrthoDB" id="8525483at2"/>
<dbReference type="PANTHER" id="PTHR38693">
    <property type="entry name" value="UBIQUINONE BIOSYNTHESIS PROTEIN UBIJ"/>
    <property type="match status" value="1"/>
</dbReference>
<protein>
    <recommendedName>
        <fullName evidence="1">Ubiquinone biosynthesis accessory factor UbiJ</fullName>
    </recommendedName>
</protein>
<keyword evidence="1" id="KW-0963">Cytoplasm</keyword>
<evidence type="ECO:0000313" key="5">
    <source>
        <dbReference type="Proteomes" id="UP000054262"/>
    </source>
</evidence>
<reference evidence="4 5" key="1">
    <citation type="submission" date="2006-11" db="EMBL/GenBank/DDBJ databases">
        <authorList>
            <person name="Giovannoni S."/>
            <person name="Vergin K."/>
            <person name="Ferriera S."/>
            <person name="Johnson J."/>
            <person name="Kravitz S."/>
            <person name="Beeson K."/>
            <person name="Sutton G."/>
            <person name="Rogers Y.-H."/>
            <person name="Friedman R."/>
            <person name="Frazier M."/>
            <person name="Venter J.C."/>
        </authorList>
    </citation>
    <scope>NUCLEOTIDE SEQUENCE [LARGE SCALE GENOMIC DNA]</scope>
    <source>
        <strain evidence="4 5">HTCC2181</strain>
    </source>
</reference>
<comment type="subcellular location">
    <subcellularLocation>
        <location evidence="1">Cytoplasm</location>
    </subcellularLocation>
</comment>
<dbReference type="PANTHER" id="PTHR38693:SF1">
    <property type="entry name" value="UBIQUINONE BIOSYNTHESIS ACCESSORY FACTOR UBIJ"/>
    <property type="match status" value="1"/>
</dbReference>
<dbReference type="AlphaFoldDB" id="A0P5Y0"/>
<comment type="pathway">
    <text evidence="1">Cofactor biosynthesis; ubiquinone biosynthesis.</text>
</comment>